<gene>
    <name evidence="1" type="ORF">SDC9_164475</name>
</gene>
<accession>A0A645FRQ4</accession>
<proteinExistence type="predicted"/>
<protein>
    <submittedName>
        <fullName evidence="1">Uncharacterized protein</fullName>
    </submittedName>
</protein>
<comment type="caution">
    <text evidence="1">The sequence shown here is derived from an EMBL/GenBank/DDBJ whole genome shotgun (WGS) entry which is preliminary data.</text>
</comment>
<organism evidence="1">
    <name type="scientific">bioreactor metagenome</name>
    <dbReference type="NCBI Taxonomy" id="1076179"/>
    <lineage>
        <taxon>unclassified sequences</taxon>
        <taxon>metagenomes</taxon>
        <taxon>ecological metagenomes</taxon>
    </lineage>
</organism>
<evidence type="ECO:0000313" key="1">
    <source>
        <dbReference type="EMBL" id="MPN17125.1"/>
    </source>
</evidence>
<reference evidence="1" key="1">
    <citation type="submission" date="2019-08" db="EMBL/GenBank/DDBJ databases">
        <authorList>
            <person name="Kucharzyk K."/>
            <person name="Murdoch R.W."/>
            <person name="Higgins S."/>
            <person name="Loffler F."/>
        </authorList>
    </citation>
    <scope>NUCLEOTIDE SEQUENCE</scope>
</reference>
<dbReference type="EMBL" id="VSSQ01064168">
    <property type="protein sequence ID" value="MPN17125.1"/>
    <property type="molecule type" value="Genomic_DNA"/>
</dbReference>
<sequence>MLKSMDNLTSILNNEKIKITAAGNRVIKLILKIFDISVFILF</sequence>
<dbReference type="AlphaFoldDB" id="A0A645FRQ4"/>
<name>A0A645FRQ4_9ZZZZ</name>